<dbReference type="InterPro" id="IPR011256">
    <property type="entry name" value="Reg_factor_effector_dom_sf"/>
</dbReference>
<organism evidence="1 2">
    <name type="scientific">Micromonospora zamorensis</name>
    <dbReference type="NCBI Taxonomy" id="709883"/>
    <lineage>
        <taxon>Bacteria</taxon>
        <taxon>Bacillati</taxon>
        <taxon>Actinomycetota</taxon>
        <taxon>Actinomycetes</taxon>
        <taxon>Micromonosporales</taxon>
        <taxon>Micromonosporaceae</taxon>
        <taxon>Micromonospora</taxon>
    </lineage>
</organism>
<dbReference type="EMBL" id="CP107941">
    <property type="protein sequence ID" value="WUI81531.1"/>
    <property type="molecule type" value="Genomic_DNA"/>
</dbReference>
<gene>
    <name evidence="1" type="ORF">OG375_27090</name>
</gene>
<sequence>MDASTPAEDLSTRCVERDETAVLFIATADEQDAITEAWDRLETMVGSLQGRKFFGVFGPPDGAYRVCVQVQDGADATLAGLQSGSIPGGQYLSTTLRGEPPEIYTHIPERYAELMRAADHDSTRPSIEFYRRRDSIDLLIPVKTDSPAARAADINADAADPQNG</sequence>
<dbReference type="SUPFAM" id="SSF55136">
    <property type="entry name" value="Probable bacterial effector-binding domain"/>
    <property type="match status" value="1"/>
</dbReference>
<dbReference type="Proteomes" id="UP001346877">
    <property type="component" value="Chromosome"/>
</dbReference>
<accession>A0ABZ1PBS7</accession>
<keyword evidence="2" id="KW-1185">Reference proteome</keyword>
<protein>
    <submittedName>
        <fullName evidence="1">GyrI-like domain-containing protein</fullName>
    </submittedName>
</protein>
<dbReference type="Gene3D" id="3.20.80.10">
    <property type="entry name" value="Regulatory factor, effector binding domain"/>
    <property type="match status" value="1"/>
</dbReference>
<reference evidence="1 2" key="1">
    <citation type="submission" date="2022-10" db="EMBL/GenBank/DDBJ databases">
        <title>The complete genomes of actinobacterial strains from the NBC collection.</title>
        <authorList>
            <person name="Joergensen T.S."/>
            <person name="Alvarez Arevalo M."/>
            <person name="Sterndorff E.B."/>
            <person name="Faurdal D."/>
            <person name="Vuksanovic O."/>
            <person name="Mourched A.-S."/>
            <person name="Charusanti P."/>
            <person name="Shaw S."/>
            <person name="Blin K."/>
            <person name="Weber T."/>
        </authorList>
    </citation>
    <scope>NUCLEOTIDE SEQUENCE [LARGE SCALE GENOMIC DNA]</scope>
    <source>
        <strain evidence="1 2">NBC_00396</strain>
    </source>
</reference>
<evidence type="ECO:0000313" key="1">
    <source>
        <dbReference type="EMBL" id="WUI81531.1"/>
    </source>
</evidence>
<proteinExistence type="predicted"/>
<dbReference type="RefSeq" id="WP_328368592.1">
    <property type="nucleotide sequence ID" value="NZ_CP107936.1"/>
</dbReference>
<evidence type="ECO:0000313" key="2">
    <source>
        <dbReference type="Proteomes" id="UP001346877"/>
    </source>
</evidence>
<name>A0ABZ1PBS7_9ACTN</name>